<name>B9Z7S0_9NEIS</name>
<dbReference type="RefSeq" id="WP_008955425.1">
    <property type="nucleotide sequence ID" value="NZ_ACIS01000010.1"/>
</dbReference>
<sequence length="58" mass="6369">MRSLLVLLLLSLSACKPPSPAKIAAPQREMLDQAKAVQHTVDAQNQQMQQQIDAAEDK</sequence>
<dbReference type="PROSITE" id="PS51257">
    <property type="entry name" value="PROKAR_LIPOPROTEIN"/>
    <property type="match status" value="1"/>
</dbReference>
<comment type="caution">
    <text evidence="1">The sequence shown here is derived from an EMBL/GenBank/DDBJ whole genome shotgun (WGS) entry which is preliminary data.</text>
</comment>
<evidence type="ECO:0000313" key="1">
    <source>
        <dbReference type="EMBL" id="EEG07206.1"/>
    </source>
</evidence>
<keyword evidence="2" id="KW-1185">Reference proteome</keyword>
<evidence type="ECO:0008006" key="3">
    <source>
        <dbReference type="Google" id="ProtNLM"/>
    </source>
</evidence>
<evidence type="ECO:0000313" key="2">
    <source>
        <dbReference type="Proteomes" id="UP000003165"/>
    </source>
</evidence>
<dbReference type="EMBL" id="ACIS01000010">
    <property type="protein sequence ID" value="EEG07206.1"/>
    <property type="molecule type" value="Genomic_DNA"/>
</dbReference>
<protein>
    <recommendedName>
        <fullName evidence="3">Lipoprotein</fullName>
    </recommendedName>
</protein>
<gene>
    <name evidence="1" type="ORF">FuraDRAFT_3406</name>
</gene>
<organism evidence="1 2">
    <name type="scientific">Pseudogulbenkiania ferrooxidans 2002</name>
    <dbReference type="NCBI Taxonomy" id="279714"/>
    <lineage>
        <taxon>Bacteria</taxon>
        <taxon>Pseudomonadati</taxon>
        <taxon>Pseudomonadota</taxon>
        <taxon>Betaproteobacteria</taxon>
        <taxon>Neisseriales</taxon>
        <taxon>Chromobacteriaceae</taxon>
        <taxon>Pseudogulbenkiania</taxon>
    </lineage>
</organism>
<reference evidence="1 2" key="1">
    <citation type="submission" date="2009-02" db="EMBL/GenBank/DDBJ databases">
        <title>Sequencing of the draft genome and assembly of Lutiella nitroferrum 2002.</title>
        <authorList>
            <consortium name="US DOE Joint Genome Institute (JGI-PGF)"/>
            <person name="Lucas S."/>
            <person name="Copeland A."/>
            <person name="Lapidus A."/>
            <person name="Glavina del Rio T."/>
            <person name="Tice H."/>
            <person name="Bruce D."/>
            <person name="Goodwin L."/>
            <person name="Pitluck S."/>
            <person name="Larimer F."/>
            <person name="Land M.L."/>
            <person name="Hauser L."/>
            <person name="Coates J.D."/>
        </authorList>
    </citation>
    <scope>NUCLEOTIDE SEQUENCE [LARGE SCALE GENOMIC DNA]</scope>
    <source>
        <strain evidence="1 2">2002</strain>
    </source>
</reference>
<proteinExistence type="predicted"/>
<dbReference type="Proteomes" id="UP000003165">
    <property type="component" value="Unassembled WGS sequence"/>
</dbReference>
<accession>B9Z7S0</accession>
<dbReference type="AlphaFoldDB" id="B9Z7S0"/>